<keyword evidence="2" id="KW-1185">Reference proteome</keyword>
<gene>
    <name evidence="1" type="ORF">O3P69_015228</name>
</gene>
<dbReference type="AlphaFoldDB" id="A0AAW0T4C0"/>
<proteinExistence type="predicted"/>
<evidence type="ECO:0000313" key="2">
    <source>
        <dbReference type="Proteomes" id="UP001487740"/>
    </source>
</evidence>
<evidence type="ECO:0000313" key="1">
    <source>
        <dbReference type="EMBL" id="KAK8382118.1"/>
    </source>
</evidence>
<accession>A0AAW0T4C0</accession>
<comment type="caution">
    <text evidence="1">The sequence shown here is derived from an EMBL/GenBank/DDBJ whole genome shotgun (WGS) entry which is preliminary data.</text>
</comment>
<organism evidence="1 2">
    <name type="scientific">Scylla paramamosain</name>
    <name type="common">Mud crab</name>
    <dbReference type="NCBI Taxonomy" id="85552"/>
    <lineage>
        <taxon>Eukaryota</taxon>
        <taxon>Metazoa</taxon>
        <taxon>Ecdysozoa</taxon>
        <taxon>Arthropoda</taxon>
        <taxon>Crustacea</taxon>
        <taxon>Multicrustacea</taxon>
        <taxon>Malacostraca</taxon>
        <taxon>Eumalacostraca</taxon>
        <taxon>Eucarida</taxon>
        <taxon>Decapoda</taxon>
        <taxon>Pleocyemata</taxon>
        <taxon>Brachyura</taxon>
        <taxon>Eubrachyura</taxon>
        <taxon>Portunoidea</taxon>
        <taxon>Portunidae</taxon>
        <taxon>Portuninae</taxon>
        <taxon>Scylla</taxon>
    </lineage>
</organism>
<dbReference type="EMBL" id="JARAKH010000039">
    <property type="protein sequence ID" value="KAK8382118.1"/>
    <property type="molecule type" value="Genomic_DNA"/>
</dbReference>
<protein>
    <submittedName>
        <fullName evidence="1">Uncharacterized protein</fullName>
    </submittedName>
</protein>
<sequence>MIGPLPHLPLSAPTNQRARCSQVWVSQCSSLAAIESQARVWKRTCLCCFFFFPPPFSSLLPFLRFPPSCVPSFPPIRPSFPRVSACPSRNSTRLIERQNDLITSPPVLNYLRQVSVRTPV</sequence>
<reference evidence="1 2" key="1">
    <citation type="submission" date="2023-03" db="EMBL/GenBank/DDBJ databases">
        <title>High-quality genome of Scylla paramamosain provides insights in environmental adaptation.</title>
        <authorList>
            <person name="Zhang L."/>
        </authorList>
    </citation>
    <scope>NUCLEOTIDE SEQUENCE [LARGE SCALE GENOMIC DNA]</scope>
    <source>
        <strain evidence="1">LZ_2023a</strain>
        <tissue evidence="1">Muscle</tissue>
    </source>
</reference>
<dbReference type="Proteomes" id="UP001487740">
    <property type="component" value="Unassembled WGS sequence"/>
</dbReference>
<name>A0AAW0T4C0_SCYPA</name>